<comment type="caution">
    <text evidence="1">The sequence shown here is derived from an EMBL/GenBank/DDBJ whole genome shotgun (WGS) entry which is preliminary data.</text>
</comment>
<dbReference type="InterPro" id="IPR053842">
    <property type="entry name" value="NikA-like"/>
</dbReference>
<reference evidence="1 2" key="1">
    <citation type="submission" date="2018-07" db="EMBL/GenBank/DDBJ databases">
        <title>Genome analysis of Larkinella rosea.</title>
        <authorList>
            <person name="Zhou Z."/>
            <person name="Wang G."/>
        </authorList>
    </citation>
    <scope>NUCLEOTIDE SEQUENCE [LARGE SCALE GENOMIC DNA]</scope>
    <source>
        <strain evidence="2">zzj9</strain>
    </source>
</reference>
<evidence type="ECO:0000313" key="2">
    <source>
        <dbReference type="Proteomes" id="UP000253383"/>
    </source>
</evidence>
<protein>
    <submittedName>
        <fullName evidence="1">Plasmid mobilization relaxosome protein MobC</fullName>
    </submittedName>
</protein>
<dbReference type="AlphaFoldDB" id="A0A368JL24"/>
<organism evidence="1 2">
    <name type="scientific">Larkinella punicea</name>
    <dbReference type="NCBI Taxonomy" id="2315727"/>
    <lineage>
        <taxon>Bacteria</taxon>
        <taxon>Pseudomonadati</taxon>
        <taxon>Bacteroidota</taxon>
        <taxon>Cytophagia</taxon>
        <taxon>Cytophagales</taxon>
        <taxon>Spirosomataceae</taxon>
        <taxon>Larkinella</taxon>
    </lineage>
</organism>
<accession>A0A368JL24</accession>
<dbReference type="Proteomes" id="UP000253383">
    <property type="component" value="Unassembled WGS sequence"/>
</dbReference>
<sequence length="124" mass="13749">MARPQKDTDAKRNLTIRVRVTSIEKRQIWQQAADAGYTPSDFMRLKTIASAPLRRVPPPDRETLLKLMAELGKIGSNVNQIAHALNYYKASGQLAGVNSEDITKTIADLDGLTTQVLNLLEHGH</sequence>
<dbReference type="RefSeq" id="WP_114407123.1">
    <property type="nucleotide sequence ID" value="NZ_QOWE01000013.1"/>
</dbReference>
<dbReference type="OrthoDB" id="681025at2"/>
<dbReference type="Pfam" id="PF21983">
    <property type="entry name" value="NikA-like"/>
    <property type="match status" value="1"/>
</dbReference>
<keyword evidence="2" id="KW-1185">Reference proteome</keyword>
<evidence type="ECO:0000313" key="1">
    <source>
        <dbReference type="EMBL" id="RCR68347.1"/>
    </source>
</evidence>
<proteinExistence type="predicted"/>
<name>A0A368JL24_9BACT</name>
<gene>
    <name evidence="1" type="ORF">DUE52_16435</name>
</gene>
<dbReference type="EMBL" id="QOWE01000013">
    <property type="protein sequence ID" value="RCR68347.1"/>
    <property type="molecule type" value="Genomic_DNA"/>
</dbReference>